<evidence type="ECO:0000313" key="3">
    <source>
        <dbReference type="Proteomes" id="UP000178129"/>
    </source>
</evidence>
<feature type="chain" id="PRO_5009445814" evidence="1">
    <location>
        <begin position="22"/>
        <end position="106"/>
    </location>
</feature>
<organism evidence="2 3">
    <name type="scientific">Rhynchosporium graminicola</name>
    <dbReference type="NCBI Taxonomy" id="2792576"/>
    <lineage>
        <taxon>Eukaryota</taxon>
        <taxon>Fungi</taxon>
        <taxon>Dikarya</taxon>
        <taxon>Ascomycota</taxon>
        <taxon>Pezizomycotina</taxon>
        <taxon>Leotiomycetes</taxon>
        <taxon>Helotiales</taxon>
        <taxon>Ploettnerulaceae</taxon>
        <taxon>Rhynchosporium</taxon>
    </lineage>
</organism>
<feature type="signal peptide" evidence="1">
    <location>
        <begin position="1"/>
        <end position="21"/>
    </location>
</feature>
<keyword evidence="1" id="KW-0732">Signal</keyword>
<sequence length="106" mass="11392">MARHILALFLVSGYISSLAAGVPTENTSDSLTTRDFIEERSIVCDSQNRCCARLDNSQAVGPCICHSAGWPQPQGTACCQNSAYNCKADTSQGIKGPMTCDTCYTY</sequence>
<reference evidence="3" key="1">
    <citation type="submission" date="2016-03" db="EMBL/GenBank/DDBJ databases">
        <authorList>
            <person name="Ploux O."/>
        </authorList>
    </citation>
    <scope>NUCLEOTIDE SEQUENCE [LARGE SCALE GENOMIC DNA]</scope>
    <source>
        <strain evidence="3">UK7</strain>
    </source>
</reference>
<protein>
    <submittedName>
        <fullName evidence="2">Uncharacterized protein</fullName>
    </submittedName>
</protein>
<dbReference type="InParanoid" id="A0A1E1K855"/>
<evidence type="ECO:0000256" key="1">
    <source>
        <dbReference type="SAM" id="SignalP"/>
    </source>
</evidence>
<dbReference type="AlphaFoldDB" id="A0A1E1K855"/>
<gene>
    <name evidence="2" type="ORF">RCO7_10192</name>
</gene>
<dbReference type="EMBL" id="FJUW01000006">
    <property type="protein sequence ID" value="CZS92804.1"/>
    <property type="molecule type" value="Genomic_DNA"/>
</dbReference>
<accession>A0A1E1K855</accession>
<keyword evidence="3" id="KW-1185">Reference proteome</keyword>
<name>A0A1E1K855_9HELO</name>
<proteinExistence type="predicted"/>
<evidence type="ECO:0000313" key="2">
    <source>
        <dbReference type="EMBL" id="CZS92804.1"/>
    </source>
</evidence>
<dbReference type="Proteomes" id="UP000178129">
    <property type="component" value="Unassembled WGS sequence"/>
</dbReference>
<comment type="caution">
    <text evidence="2">The sequence shown here is derived from an EMBL/GenBank/DDBJ whole genome shotgun (WGS) entry which is preliminary data.</text>
</comment>